<comment type="caution">
    <text evidence="13">The sequence shown here is derived from an EMBL/GenBank/DDBJ whole genome shotgun (WGS) entry which is preliminary data.</text>
</comment>
<dbReference type="SMART" id="SM00220">
    <property type="entry name" value="S_TKc"/>
    <property type="match status" value="1"/>
</dbReference>
<keyword evidence="6" id="KW-0418">Kinase</keyword>
<evidence type="ECO:0000256" key="1">
    <source>
        <dbReference type="ARBA" id="ARBA00004123"/>
    </source>
</evidence>
<dbReference type="InterPro" id="IPR017441">
    <property type="entry name" value="Protein_kinase_ATP_BS"/>
</dbReference>
<dbReference type="AlphaFoldDB" id="A0A4S2K4U5"/>
<evidence type="ECO:0000256" key="3">
    <source>
        <dbReference type="ARBA" id="ARBA00022527"/>
    </source>
</evidence>
<keyword evidence="3" id="KW-0723">Serine/threonine-protein kinase</keyword>
<dbReference type="GO" id="GO:0005524">
    <property type="term" value="F:ATP binding"/>
    <property type="evidence" value="ECO:0007669"/>
    <property type="project" value="UniProtKB-UniRule"/>
</dbReference>
<reference evidence="13 14" key="1">
    <citation type="journal article" date="2019" name="Philos. Trans. R. Soc. Lond., B, Biol. Sci.">
        <title>Ant behaviour and brain gene expression of defending hosts depend on the ecological success of the intruding social parasite.</title>
        <authorList>
            <person name="Kaur R."/>
            <person name="Stoldt M."/>
            <person name="Jongepier E."/>
            <person name="Feldmeyer B."/>
            <person name="Menzel F."/>
            <person name="Bornberg-Bauer E."/>
            <person name="Foitzik S."/>
        </authorList>
    </citation>
    <scope>NUCLEOTIDE SEQUENCE [LARGE SCALE GENOMIC DNA]</scope>
    <source>
        <tissue evidence="13">Whole body</tissue>
    </source>
</reference>
<dbReference type="GO" id="GO:0008353">
    <property type="term" value="F:RNA polymerase II CTD heptapeptide repeat kinase activity"/>
    <property type="evidence" value="ECO:0007669"/>
    <property type="project" value="TreeGrafter"/>
</dbReference>
<proteinExistence type="inferred from homology"/>
<dbReference type="Proteomes" id="UP000310200">
    <property type="component" value="Unassembled WGS sequence"/>
</dbReference>
<dbReference type="InterPro" id="IPR000719">
    <property type="entry name" value="Prot_kinase_dom"/>
</dbReference>
<evidence type="ECO:0000256" key="4">
    <source>
        <dbReference type="ARBA" id="ARBA00022679"/>
    </source>
</evidence>
<dbReference type="PROSITE" id="PS50011">
    <property type="entry name" value="PROTEIN_KINASE_DOM"/>
    <property type="match status" value="1"/>
</dbReference>
<protein>
    <recommendedName>
        <fullName evidence="12">Protein kinase domain-containing protein</fullName>
    </recommendedName>
</protein>
<comment type="subcellular location">
    <subcellularLocation>
        <location evidence="1">Nucleus</location>
    </subcellularLocation>
</comment>
<comment type="similarity">
    <text evidence="2">Belongs to the protein kinase superfamily. CMGC Ser/Thr protein kinase family. CDC2/CDKX subfamily.</text>
</comment>
<evidence type="ECO:0000256" key="2">
    <source>
        <dbReference type="ARBA" id="ARBA00006485"/>
    </source>
</evidence>
<dbReference type="InterPro" id="IPR011009">
    <property type="entry name" value="Kinase-like_dom_sf"/>
</dbReference>
<evidence type="ECO:0000256" key="6">
    <source>
        <dbReference type="ARBA" id="ARBA00022777"/>
    </source>
</evidence>
<dbReference type="STRING" id="300112.A0A4S2K4U5"/>
<dbReference type="FunFam" id="1.10.510.10:FF:000203">
    <property type="entry name" value="Cyclin-dependent kinase 9"/>
    <property type="match status" value="1"/>
</dbReference>
<dbReference type="SUPFAM" id="SSF56112">
    <property type="entry name" value="Protein kinase-like (PK-like)"/>
    <property type="match status" value="1"/>
</dbReference>
<dbReference type="PROSITE" id="PS00107">
    <property type="entry name" value="PROTEIN_KINASE_ATP"/>
    <property type="match status" value="1"/>
</dbReference>
<evidence type="ECO:0000313" key="13">
    <source>
        <dbReference type="EMBL" id="TGZ42189.1"/>
    </source>
</evidence>
<name>A0A4S2K4U5_9HYME</name>
<dbReference type="EMBL" id="QBLH01003227">
    <property type="protein sequence ID" value="TGZ42189.1"/>
    <property type="molecule type" value="Genomic_DNA"/>
</dbReference>
<keyword evidence="4" id="KW-0808">Transferase</keyword>
<keyword evidence="5 11" id="KW-0547">Nucleotide-binding</keyword>
<keyword evidence="14" id="KW-1185">Reference proteome</keyword>
<dbReference type="Gene3D" id="3.30.200.20">
    <property type="entry name" value="Phosphorylase Kinase, domain 1"/>
    <property type="match status" value="1"/>
</dbReference>
<keyword evidence="7 11" id="KW-0067">ATP-binding</keyword>
<evidence type="ECO:0000259" key="12">
    <source>
        <dbReference type="PROSITE" id="PS50011"/>
    </source>
</evidence>
<sequence>MTMNTKEKEKYIEEFDFPYCDESSKYEKVAKIGQGTFGEVFKAKDKKTNKKFVAMKKVLMDNEKEGFPITALREIKILQLLKHENVVNLIEICRTRATQYNRYRSTFYLVFDFCEHDLAGLLSNVNVKFSLGEIKKVMQQLLNGLYYIHSNKILHRDMKAANVLITKNGVLKLADFGLARAFSAKNGHSNRYTNRVVTLWYRPPELLLGDRNYGPPVDLWGAGCIMAEMWTRSPIMQGNTEQQQLILISQLCGSITTEDPYACDLLDRLLILDPLKRCDSDSALNHDFFWTDPMPCDLSKMLAQHTQSMFEYLAPPRRPGHMRHHPVPGGPAKTFRRNILKRLPQDLRIADCVPSLTTYLPTIMFSRNVKTTLLCGPKELRKSFMFEAATYWAEEGHRVVYITPMPLDRRPAACHDRRNPAVAALLKLMRFVYLSDYEALVEQLFKLHTYAAVPSVLLIDELDDYLDGLEAAGNDSRMHIARICALILHSMKSCSRVLKKNVHVCAWTSSSLTNNFIQTMYFRNIWNLTEEEDGKVISVEKLSIGSSFERSYVYHKFEDGTRVLRQILCDSAET</sequence>
<dbReference type="PANTHER" id="PTHR24056:SF233">
    <property type="entry name" value="CYCLIN-DEPENDENT KINASE 9"/>
    <property type="match status" value="1"/>
</dbReference>
<feature type="binding site" evidence="11">
    <location>
        <position position="56"/>
    </location>
    <ligand>
        <name>ATP</name>
        <dbReference type="ChEBI" id="CHEBI:30616"/>
    </ligand>
</feature>
<dbReference type="InterPro" id="IPR008271">
    <property type="entry name" value="Ser/Thr_kinase_AS"/>
</dbReference>
<evidence type="ECO:0000256" key="8">
    <source>
        <dbReference type="ARBA" id="ARBA00023015"/>
    </source>
</evidence>
<dbReference type="Pfam" id="PF00069">
    <property type="entry name" value="Pkinase"/>
    <property type="match status" value="1"/>
</dbReference>
<evidence type="ECO:0000256" key="10">
    <source>
        <dbReference type="ARBA" id="ARBA00023242"/>
    </source>
</evidence>
<keyword evidence="8" id="KW-0805">Transcription regulation</keyword>
<feature type="domain" description="Protein kinase" evidence="12">
    <location>
        <begin position="26"/>
        <end position="289"/>
    </location>
</feature>
<accession>A0A4S2K4U5</accession>
<evidence type="ECO:0000256" key="5">
    <source>
        <dbReference type="ARBA" id="ARBA00022741"/>
    </source>
</evidence>
<dbReference type="PROSITE" id="PS00108">
    <property type="entry name" value="PROTEIN_KINASE_ST"/>
    <property type="match status" value="1"/>
</dbReference>
<keyword evidence="10" id="KW-0539">Nucleus</keyword>
<evidence type="ECO:0000313" key="14">
    <source>
        <dbReference type="Proteomes" id="UP000310200"/>
    </source>
</evidence>
<dbReference type="GO" id="GO:0004693">
    <property type="term" value="F:cyclin-dependent protein serine/threonine kinase activity"/>
    <property type="evidence" value="ECO:0007669"/>
    <property type="project" value="TreeGrafter"/>
</dbReference>
<dbReference type="GO" id="GO:0005634">
    <property type="term" value="C:nucleus"/>
    <property type="evidence" value="ECO:0007669"/>
    <property type="project" value="UniProtKB-SubCell"/>
</dbReference>
<evidence type="ECO:0000256" key="9">
    <source>
        <dbReference type="ARBA" id="ARBA00023163"/>
    </source>
</evidence>
<keyword evidence="9" id="KW-0804">Transcription</keyword>
<gene>
    <name evidence="13" type="ORF">DBV15_05633</name>
</gene>
<evidence type="ECO:0000256" key="7">
    <source>
        <dbReference type="ARBA" id="ARBA00022840"/>
    </source>
</evidence>
<dbReference type="FunFam" id="3.30.200.20:FF:000227">
    <property type="entry name" value="Cyclin-dependent kinase 9"/>
    <property type="match status" value="1"/>
</dbReference>
<dbReference type="InterPro" id="IPR050108">
    <property type="entry name" value="CDK"/>
</dbReference>
<dbReference type="PANTHER" id="PTHR24056">
    <property type="entry name" value="CELL DIVISION PROTEIN KINASE"/>
    <property type="match status" value="1"/>
</dbReference>
<organism evidence="13 14">
    <name type="scientific">Temnothorax longispinosus</name>
    <dbReference type="NCBI Taxonomy" id="300112"/>
    <lineage>
        <taxon>Eukaryota</taxon>
        <taxon>Metazoa</taxon>
        <taxon>Ecdysozoa</taxon>
        <taxon>Arthropoda</taxon>
        <taxon>Hexapoda</taxon>
        <taxon>Insecta</taxon>
        <taxon>Pterygota</taxon>
        <taxon>Neoptera</taxon>
        <taxon>Endopterygota</taxon>
        <taxon>Hymenoptera</taxon>
        <taxon>Apocrita</taxon>
        <taxon>Aculeata</taxon>
        <taxon>Formicoidea</taxon>
        <taxon>Formicidae</taxon>
        <taxon>Myrmicinae</taxon>
        <taxon>Temnothorax</taxon>
    </lineage>
</organism>
<dbReference type="Gene3D" id="1.10.510.10">
    <property type="entry name" value="Transferase(Phosphotransferase) domain 1"/>
    <property type="match status" value="1"/>
</dbReference>
<evidence type="ECO:0000256" key="11">
    <source>
        <dbReference type="PROSITE-ProRule" id="PRU10141"/>
    </source>
</evidence>